<sequence>MVFLNLPCKPSRPMRSALLALLLMPVSASALERDLLNAVESVGGIYSSIYIHEAGHALVYQALGASDVSIEVPRRGTIFSGQTSGKFSRPLTQGERQLAAVSGLAAANLAGELVLQRPGLHRSPYAQAVLGTALISNVMHVTQYYTKIRGVGGYAGNDIDEYELAGGNPHVMSAVLVGYTVLAMRRMQKKEIPLFYVNLRF</sequence>
<keyword evidence="3" id="KW-1185">Reference proteome</keyword>
<evidence type="ECO:0000256" key="1">
    <source>
        <dbReference type="SAM" id="SignalP"/>
    </source>
</evidence>
<reference evidence="2 3" key="1">
    <citation type="submission" date="2024-04" db="EMBL/GenBank/DDBJ databases">
        <title>Novel species of the genus Ideonella isolated from streams.</title>
        <authorList>
            <person name="Lu H."/>
        </authorList>
    </citation>
    <scope>NUCLEOTIDE SEQUENCE [LARGE SCALE GENOMIC DNA]</scope>
    <source>
        <strain evidence="2 3">LYT19W</strain>
    </source>
</reference>
<accession>A0ABU9C6F3</accession>
<dbReference type="Proteomes" id="UP001379945">
    <property type="component" value="Unassembled WGS sequence"/>
</dbReference>
<keyword evidence="1" id="KW-0732">Signal</keyword>
<feature type="chain" id="PRO_5045884832" evidence="1">
    <location>
        <begin position="31"/>
        <end position="201"/>
    </location>
</feature>
<feature type="signal peptide" evidence="1">
    <location>
        <begin position="1"/>
        <end position="30"/>
    </location>
</feature>
<evidence type="ECO:0000313" key="3">
    <source>
        <dbReference type="Proteomes" id="UP001379945"/>
    </source>
</evidence>
<organism evidence="2 3">
    <name type="scientific">Ideonella margarita</name>
    <dbReference type="NCBI Taxonomy" id="2984191"/>
    <lineage>
        <taxon>Bacteria</taxon>
        <taxon>Pseudomonadati</taxon>
        <taxon>Pseudomonadota</taxon>
        <taxon>Betaproteobacteria</taxon>
        <taxon>Burkholderiales</taxon>
        <taxon>Sphaerotilaceae</taxon>
        <taxon>Ideonella</taxon>
    </lineage>
</organism>
<gene>
    <name evidence="2" type="ORF">AACH00_13915</name>
</gene>
<protein>
    <submittedName>
        <fullName evidence="2">Uncharacterized protein</fullName>
    </submittedName>
</protein>
<name>A0ABU9C6F3_9BURK</name>
<proteinExistence type="predicted"/>
<dbReference type="EMBL" id="JBBUTI010000009">
    <property type="protein sequence ID" value="MEK8047454.1"/>
    <property type="molecule type" value="Genomic_DNA"/>
</dbReference>
<comment type="caution">
    <text evidence="2">The sequence shown here is derived from an EMBL/GenBank/DDBJ whole genome shotgun (WGS) entry which is preliminary data.</text>
</comment>
<dbReference type="RefSeq" id="WP_341399762.1">
    <property type="nucleotide sequence ID" value="NZ_JBBUTI010000009.1"/>
</dbReference>
<evidence type="ECO:0000313" key="2">
    <source>
        <dbReference type="EMBL" id="MEK8047454.1"/>
    </source>
</evidence>